<dbReference type="GO" id="GO:0009725">
    <property type="term" value="P:response to hormone"/>
    <property type="evidence" value="ECO:0007669"/>
    <property type="project" value="TreeGrafter"/>
</dbReference>
<dbReference type="GO" id="GO:0031012">
    <property type="term" value="C:extracellular matrix"/>
    <property type="evidence" value="ECO:0007669"/>
    <property type="project" value="TreeGrafter"/>
</dbReference>
<dbReference type="Gene3D" id="3.90.370.10">
    <property type="entry name" value="Tissue inhibitor of metalloproteinase-1. Chain B, domain 1"/>
    <property type="match status" value="1"/>
</dbReference>
<dbReference type="InterPro" id="IPR027465">
    <property type="entry name" value="TIMP_C"/>
</dbReference>
<dbReference type="GO" id="GO:0002020">
    <property type="term" value="F:protease binding"/>
    <property type="evidence" value="ECO:0007669"/>
    <property type="project" value="TreeGrafter"/>
</dbReference>
<keyword evidence="10" id="KW-0481">Metalloenzyme inhibitor</keyword>
<feature type="site" description="Involved in metalloproteinase-binding" evidence="13">
    <location>
        <position position="67"/>
    </location>
</feature>
<dbReference type="CDD" id="cd03585">
    <property type="entry name" value="NTR_TIMP"/>
    <property type="match status" value="1"/>
</dbReference>
<dbReference type="AlphaFoldDB" id="A0A9Q0E7K1"/>
<evidence type="ECO:0000256" key="8">
    <source>
        <dbReference type="ARBA" id="ARBA00022833"/>
    </source>
</evidence>
<evidence type="ECO:0000256" key="13">
    <source>
        <dbReference type="PIRSR" id="PIRSR601820-2"/>
    </source>
</evidence>
<feature type="disulfide bond" evidence="14">
    <location>
        <begin position="39"/>
        <end position="152"/>
    </location>
</feature>
<dbReference type="InterPro" id="IPR001134">
    <property type="entry name" value="Netrin_domain"/>
</dbReference>
<feature type="site" description="Involved in metalloproteinase-binding" evidence="13">
    <location>
        <position position="40"/>
    </location>
</feature>
<accession>A0A9Q0E7K1</accession>
<reference evidence="17" key="1">
    <citation type="submission" date="2022-07" db="EMBL/GenBank/DDBJ databases">
        <title>Chromosome-level genome of Muraenolepis orangiensis.</title>
        <authorList>
            <person name="Kim J."/>
        </authorList>
    </citation>
    <scope>NUCLEOTIDE SEQUENCE</scope>
    <source>
        <strain evidence="17">KU_S4_2022</strain>
        <tissue evidence="17">Muscle</tissue>
    </source>
</reference>
<feature type="signal peptide" evidence="15">
    <location>
        <begin position="1"/>
        <end position="26"/>
    </location>
</feature>
<dbReference type="GO" id="GO:0046872">
    <property type="term" value="F:metal ion binding"/>
    <property type="evidence" value="ECO:0007669"/>
    <property type="project" value="UniProtKB-KW"/>
</dbReference>
<dbReference type="FunFam" id="3.90.370.10:FF:000001">
    <property type="entry name" value="Metalloproteinase inhibitor 3"/>
    <property type="match status" value="1"/>
</dbReference>
<dbReference type="SUPFAM" id="SSF50242">
    <property type="entry name" value="TIMP-like"/>
    <property type="match status" value="1"/>
</dbReference>
<dbReference type="Proteomes" id="UP001148018">
    <property type="component" value="Unassembled WGS sequence"/>
</dbReference>
<evidence type="ECO:0000256" key="7">
    <source>
        <dbReference type="ARBA" id="ARBA00022723"/>
    </source>
</evidence>
<dbReference type="PANTHER" id="PTHR11844:SF24">
    <property type="entry name" value="METALLOPROTEINASE INHIBITOR 2"/>
    <property type="match status" value="1"/>
</dbReference>
<comment type="caution">
    <text evidence="17">The sequence shown here is derived from an EMBL/GenBank/DDBJ whole genome shotgun (WGS) entry which is preliminary data.</text>
</comment>
<evidence type="ECO:0000256" key="11">
    <source>
        <dbReference type="ARBA" id="ARBA00030102"/>
    </source>
</evidence>
<dbReference type="InterPro" id="IPR008993">
    <property type="entry name" value="TIMP-like_OB-fold"/>
</dbReference>
<dbReference type="GO" id="GO:0034097">
    <property type="term" value="P:response to cytokine"/>
    <property type="evidence" value="ECO:0007669"/>
    <property type="project" value="TreeGrafter"/>
</dbReference>
<keyword evidence="18" id="KW-1185">Reference proteome</keyword>
<keyword evidence="6" id="KW-0646">Protease inhibitor</keyword>
<sequence>MTWTVSGCVVTLAILFIWRVDDLAEACSCAPAHPQQAFCNSDVVIRAKVMSANRVAVGSDVYGNPVKRLKYDIKLIKTFKGPSQDIDAVYTAPISSLCGVTLDLEGQMEYLIMGKLETDGTVHVTLCDFIEPWESMSPIQRKSLTQRYEMGCGCKITRCESVPCTLSSETECLWTDWVMDNNVSGNQAKHFACIQRSDSSCAWYRGAAPPKKDFLDIEEP</sequence>
<keyword evidence="5" id="KW-0483">Metalloprotease inhibitor</keyword>
<comment type="subcellular location">
    <subcellularLocation>
        <location evidence="1">Secreted</location>
    </subcellularLocation>
</comment>
<evidence type="ECO:0000256" key="12">
    <source>
        <dbReference type="PIRSR" id="PIRSR601820-1"/>
    </source>
</evidence>
<evidence type="ECO:0000256" key="5">
    <source>
        <dbReference type="ARBA" id="ARBA00022608"/>
    </source>
</evidence>
<evidence type="ECO:0000256" key="6">
    <source>
        <dbReference type="ARBA" id="ARBA00022690"/>
    </source>
</evidence>
<dbReference type="Pfam" id="PF00965">
    <property type="entry name" value="TIMP"/>
    <property type="match status" value="1"/>
</dbReference>
<feature type="domain" description="NTR" evidence="16">
    <location>
        <begin position="27"/>
        <end position="152"/>
    </location>
</feature>
<evidence type="ECO:0000259" key="16">
    <source>
        <dbReference type="PROSITE" id="PS50189"/>
    </source>
</evidence>
<proteinExistence type="inferred from homology"/>
<feature type="disulfide bond" evidence="14">
    <location>
        <begin position="29"/>
        <end position="127"/>
    </location>
</feature>
<keyword evidence="15" id="KW-0732">Signal</keyword>
<evidence type="ECO:0000256" key="3">
    <source>
        <dbReference type="ARBA" id="ARBA00013520"/>
    </source>
</evidence>
<dbReference type="InterPro" id="IPR030490">
    <property type="entry name" value="TIMP_CS"/>
</dbReference>
<feature type="chain" id="PRO_5040456323" description="Metalloproteinase inhibitor 2" evidence="15">
    <location>
        <begin position="27"/>
        <end position="220"/>
    </location>
</feature>
<keyword evidence="7 12" id="KW-0479">Metal-binding</keyword>
<dbReference type="SMART" id="SM00206">
    <property type="entry name" value="NTR"/>
    <property type="match status" value="1"/>
</dbReference>
<dbReference type="GO" id="GO:0008191">
    <property type="term" value="F:metalloendopeptidase inhibitor activity"/>
    <property type="evidence" value="ECO:0007669"/>
    <property type="project" value="InterPro"/>
</dbReference>
<dbReference type="EMBL" id="JANIIK010000047">
    <property type="protein sequence ID" value="KAJ3601343.1"/>
    <property type="molecule type" value="Genomic_DNA"/>
</dbReference>
<feature type="disulfide bond" evidence="14">
    <location>
        <begin position="159"/>
        <end position="164"/>
    </location>
</feature>
<feature type="disulfide bond" evidence="14">
    <location>
        <begin position="172"/>
        <end position="193"/>
    </location>
</feature>
<evidence type="ECO:0000313" key="17">
    <source>
        <dbReference type="EMBL" id="KAJ3601343.1"/>
    </source>
</evidence>
<organism evidence="17 18">
    <name type="scientific">Muraenolepis orangiensis</name>
    <name type="common">Patagonian moray cod</name>
    <dbReference type="NCBI Taxonomy" id="630683"/>
    <lineage>
        <taxon>Eukaryota</taxon>
        <taxon>Metazoa</taxon>
        <taxon>Chordata</taxon>
        <taxon>Craniata</taxon>
        <taxon>Vertebrata</taxon>
        <taxon>Euteleostomi</taxon>
        <taxon>Actinopterygii</taxon>
        <taxon>Neopterygii</taxon>
        <taxon>Teleostei</taxon>
        <taxon>Neoteleostei</taxon>
        <taxon>Acanthomorphata</taxon>
        <taxon>Zeiogadaria</taxon>
        <taxon>Gadariae</taxon>
        <taxon>Gadiformes</taxon>
        <taxon>Muraenolepidoidei</taxon>
        <taxon>Muraenolepididae</taxon>
        <taxon>Muraenolepis</taxon>
    </lineage>
</organism>
<name>A0A9Q0E7K1_9TELE</name>
<dbReference type="GO" id="GO:0005615">
    <property type="term" value="C:extracellular space"/>
    <property type="evidence" value="ECO:0007669"/>
    <property type="project" value="TreeGrafter"/>
</dbReference>
<evidence type="ECO:0000256" key="9">
    <source>
        <dbReference type="ARBA" id="ARBA00023157"/>
    </source>
</evidence>
<evidence type="ECO:0000256" key="1">
    <source>
        <dbReference type="ARBA" id="ARBA00004613"/>
    </source>
</evidence>
<evidence type="ECO:0000313" key="18">
    <source>
        <dbReference type="Proteomes" id="UP001148018"/>
    </source>
</evidence>
<dbReference type="PANTHER" id="PTHR11844">
    <property type="entry name" value="METALLOPROTEASE INHIBITOR"/>
    <property type="match status" value="1"/>
</dbReference>
<protein>
    <recommendedName>
        <fullName evidence="3">Metalloproteinase inhibitor 2</fullName>
    </recommendedName>
    <alternativeName>
        <fullName evidence="11">Tissue inhibitor of metalloproteinases 2</fullName>
    </alternativeName>
</protein>
<evidence type="ECO:0000256" key="2">
    <source>
        <dbReference type="ARBA" id="ARBA00011027"/>
    </source>
</evidence>
<dbReference type="Gene3D" id="2.40.50.120">
    <property type="match status" value="1"/>
</dbReference>
<gene>
    <name evidence="17" type="ORF">NHX12_032314</name>
</gene>
<keyword evidence="4" id="KW-0964">Secreted</keyword>
<feature type="disulfide bond" evidence="14">
    <location>
        <begin position="154"/>
        <end position="201"/>
    </location>
</feature>
<dbReference type="InterPro" id="IPR001820">
    <property type="entry name" value="TIMP"/>
</dbReference>
<dbReference type="GO" id="GO:0051045">
    <property type="term" value="P:negative regulation of membrane protein ectodomain proteolysis"/>
    <property type="evidence" value="ECO:0007669"/>
    <property type="project" value="TreeGrafter"/>
</dbReference>
<evidence type="ECO:0000256" key="10">
    <source>
        <dbReference type="ARBA" id="ARBA00023215"/>
    </source>
</evidence>
<feature type="disulfide bond" evidence="14">
    <location>
        <begin position="27"/>
        <end position="98"/>
    </location>
</feature>
<dbReference type="OrthoDB" id="6041373at2759"/>
<comment type="similarity">
    <text evidence="2">Belongs to the protease inhibitor I35 (TIMP) family.</text>
</comment>
<feature type="binding site" evidence="12">
    <location>
        <position position="27"/>
    </location>
    <ligand>
        <name>Zn(2+)</name>
        <dbReference type="ChEBI" id="CHEBI:29105"/>
        <note>ligand shared with metalloproteinase partner</note>
    </ligand>
</feature>
<evidence type="ECO:0000256" key="4">
    <source>
        <dbReference type="ARBA" id="ARBA00022525"/>
    </source>
</evidence>
<dbReference type="PROSITE" id="PS00288">
    <property type="entry name" value="TIMP"/>
    <property type="match status" value="1"/>
</dbReference>
<keyword evidence="8 12" id="KW-0862">Zinc</keyword>
<dbReference type="PROSITE" id="PS50189">
    <property type="entry name" value="NTR"/>
    <property type="match status" value="1"/>
</dbReference>
<evidence type="ECO:0000256" key="14">
    <source>
        <dbReference type="PIRSR" id="PIRSR601820-3"/>
    </source>
</evidence>
<evidence type="ECO:0000256" key="15">
    <source>
        <dbReference type="SAM" id="SignalP"/>
    </source>
</evidence>
<keyword evidence="9 14" id="KW-1015">Disulfide bond</keyword>